<evidence type="ECO:0000256" key="2">
    <source>
        <dbReference type="SAM" id="Phobius"/>
    </source>
</evidence>
<sequence length="189" mass="20859">MSVGKLVTVLTVIFVVSIVVLAAELLFVLWRRRSFRGQTSPPRISGNNQRPDHLPTSHSDSSTKELLYFFCLKSQTRVEPSETPTPTRSSPEDPVIDVFKLLEENGPSRVLCTIKEDEREDVESTSMSRVDSVEITVAERVSLQTCLECEAAEEIGLNIGDIKTAVLSPCDSPMFFTPVGSPPQDGMCL</sequence>
<dbReference type="Proteomes" id="UP000235145">
    <property type="component" value="Unassembled WGS sequence"/>
</dbReference>
<organism evidence="3 4">
    <name type="scientific">Lactuca sativa</name>
    <name type="common">Garden lettuce</name>
    <dbReference type="NCBI Taxonomy" id="4236"/>
    <lineage>
        <taxon>Eukaryota</taxon>
        <taxon>Viridiplantae</taxon>
        <taxon>Streptophyta</taxon>
        <taxon>Embryophyta</taxon>
        <taxon>Tracheophyta</taxon>
        <taxon>Spermatophyta</taxon>
        <taxon>Magnoliopsida</taxon>
        <taxon>eudicotyledons</taxon>
        <taxon>Gunneridae</taxon>
        <taxon>Pentapetalae</taxon>
        <taxon>asterids</taxon>
        <taxon>campanulids</taxon>
        <taxon>Asterales</taxon>
        <taxon>Asteraceae</taxon>
        <taxon>Cichorioideae</taxon>
        <taxon>Cichorieae</taxon>
        <taxon>Lactucinae</taxon>
        <taxon>Lactuca</taxon>
    </lineage>
</organism>
<feature type="transmembrane region" description="Helical" evidence="2">
    <location>
        <begin position="6"/>
        <end position="30"/>
    </location>
</feature>
<dbReference type="PANTHER" id="PTHR34054:SF4">
    <property type="entry name" value="PROTEIN, PUTATIVE-RELATED"/>
    <property type="match status" value="1"/>
</dbReference>
<evidence type="ECO:0000256" key="1">
    <source>
        <dbReference type="SAM" id="MobiDB-lite"/>
    </source>
</evidence>
<dbReference type="PANTHER" id="PTHR34054">
    <property type="entry name" value="EXPRESSED PROTEIN"/>
    <property type="match status" value="1"/>
</dbReference>
<protein>
    <submittedName>
        <fullName evidence="3">Uncharacterized protein</fullName>
    </submittedName>
</protein>
<dbReference type="InterPro" id="IPR045884">
    <property type="entry name" value="At5g59350-like"/>
</dbReference>
<gene>
    <name evidence="3" type="ORF">LSAT_V11C100023450</name>
</gene>
<keyword evidence="2" id="KW-0812">Transmembrane</keyword>
<dbReference type="Gramene" id="rna-gnl|WGS:NBSK|LSAT_1X57140_mrna">
    <property type="protein sequence ID" value="cds-PLY82228.1"/>
    <property type="gene ID" value="gene-LSAT_1X57140"/>
</dbReference>
<keyword evidence="2" id="KW-1133">Transmembrane helix</keyword>
<evidence type="ECO:0000313" key="4">
    <source>
        <dbReference type="Proteomes" id="UP000235145"/>
    </source>
</evidence>
<name>A0A9R1WKL4_LACSA</name>
<reference evidence="3 4" key="1">
    <citation type="journal article" date="2017" name="Nat. Commun.">
        <title>Genome assembly with in vitro proximity ligation data and whole-genome triplication in lettuce.</title>
        <authorList>
            <person name="Reyes-Chin-Wo S."/>
            <person name="Wang Z."/>
            <person name="Yang X."/>
            <person name="Kozik A."/>
            <person name="Arikit S."/>
            <person name="Song C."/>
            <person name="Xia L."/>
            <person name="Froenicke L."/>
            <person name="Lavelle D.O."/>
            <person name="Truco M.J."/>
            <person name="Xia R."/>
            <person name="Zhu S."/>
            <person name="Xu C."/>
            <person name="Xu H."/>
            <person name="Xu X."/>
            <person name="Cox K."/>
            <person name="Korf I."/>
            <person name="Meyers B.C."/>
            <person name="Michelmore R.W."/>
        </authorList>
    </citation>
    <scope>NUCLEOTIDE SEQUENCE [LARGE SCALE GENOMIC DNA]</scope>
    <source>
        <strain evidence="4">cv. Salinas</strain>
        <tissue evidence="3">Seedlings</tissue>
    </source>
</reference>
<accession>A0A9R1WKL4</accession>
<evidence type="ECO:0000313" key="3">
    <source>
        <dbReference type="EMBL" id="KAJ0225733.1"/>
    </source>
</evidence>
<dbReference type="EMBL" id="NBSK02000001">
    <property type="protein sequence ID" value="KAJ0225733.1"/>
    <property type="molecule type" value="Genomic_DNA"/>
</dbReference>
<dbReference type="AlphaFoldDB" id="A0A9R1WKL4"/>
<proteinExistence type="predicted"/>
<keyword evidence="2" id="KW-0472">Membrane</keyword>
<feature type="region of interest" description="Disordered" evidence="1">
    <location>
        <begin position="39"/>
        <end position="61"/>
    </location>
</feature>
<comment type="caution">
    <text evidence="3">The sequence shown here is derived from an EMBL/GenBank/DDBJ whole genome shotgun (WGS) entry which is preliminary data.</text>
</comment>
<feature type="compositionally biased region" description="Polar residues" evidence="1">
    <location>
        <begin position="39"/>
        <end position="49"/>
    </location>
</feature>
<keyword evidence="4" id="KW-1185">Reference proteome</keyword>